<evidence type="ECO:0008006" key="4">
    <source>
        <dbReference type="Google" id="ProtNLM"/>
    </source>
</evidence>
<accession>A0A4U1CL99</accession>
<keyword evidence="1" id="KW-0732">Signal</keyword>
<dbReference type="AlphaFoldDB" id="A0A4U1CL99"/>
<dbReference type="RefSeq" id="WP_136841585.1">
    <property type="nucleotide sequence ID" value="NZ_SWBR01000003.1"/>
</dbReference>
<protein>
    <recommendedName>
        <fullName evidence="4">Outer membrane protein beta-barrel domain-containing protein</fullName>
    </recommendedName>
</protein>
<evidence type="ECO:0000256" key="1">
    <source>
        <dbReference type="SAM" id="SignalP"/>
    </source>
</evidence>
<gene>
    <name evidence="2" type="ORF">FA048_12755</name>
</gene>
<keyword evidence="3" id="KW-1185">Reference proteome</keyword>
<dbReference type="Proteomes" id="UP000309488">
    <property type="component" value="Unassembled WGS sequence"/>
</dbReference>
<evidence type="ECO:0000313" key="2">
    <source>
        <dbReference type="EMBL" id="TKC08027.1"/>
    </source>
</evidence>
<reference evidence="2 3" key="1">
    <citation type="submission" date="2019-04" db="EMBL/GenBank/DDBJ databases">
        <title>Pedobacter sp. RP-3-22 sp. nov., isolated from Arctic soil.</title>
        <authorList>
            <person name="Dahal R.H."/>
            <person name="Kim D.-U."/>
        </authorList>
    </citation>
    <scope>NUCLEOTIDE SEQUENCE [LARGE SCALE GENOMIC DNA]</scope>
    <source>
        <strain evidence="2 3">RP-3-22</strain>
    </source>
</reference>
<comment type="caution">
    <text evidence="2">The sequence shown here is derived from an EMBL/GenBank/DDBJ whole genome shotgun (WGS) entry which is preliminary data.</text>
</comment>
<dbReference type="OrthoDB" id="1067445at2"/>
<feature type="chain" id="PRO_5020283674" description="Outer membrane protein beta-barrel domain-containing protein" evidence="1">
    <location>
        <begin position="19"/>
        <end position="153"/>
    </location>
</feature>
<organism evidence="2 3">
    <name type="scientific">Pedobacter polaris</name>
    <dbReference type="NCBI Taxonomy" id="2571273"/>
    <lineage>
        <taxon>Bacteria</taxon>
        <taxon>Pseudomonadati</taxon>
        <taxon>Bacteroidota</taxon>
        <taxon>Sphingobacteriia</taxon>
        <taxon>Sphingobacteriales</taxon>
        <taxon>Sphingobacteriaceae</taxon>
        <taxon>Pedobacter</taxon>
    </lineage>
</organism>
<sequence>MKKFLILLLLCLFNKVYAQSGFTYVGARLGLGNKEARLMGVNLNFPSKYRNSYEISADYFQWSKSSYEELQLGIIYKPEFYRNRNTSLRYRIGGAVGTDFYKFLAGPELGLELGQAIYSGAEIIIANKNQYLFFAEKSYRLRTNLSIGLKISL</sequence>
<proteinExistence type="predicted"/>
<name>A0A4U1CL99_9SPHI</name>
<evidence type="ECO:0000313" key="3">
    <source>
        <dbReference type="Proteomes" id="UP000309488"/>
    </source>
</evidence>
<dbReference type="EMBL" id="SWBR01000003">
    <property type="protein sequence ID" value="TKC08027.1"/>
    <property type="molecule type" value="Genomic_DNA"/>
</dbReference>
<feature type="signal peptide" evidence="1">
    <location>
        <begin position="1"/>
        <end position="18"/>
    </location>
</feature>